<keyword evidence="1" id="KW-0833">Ubl conjugation pathway</keyword>
<dbReference type="InterPro" id="IPR001611">
    <property type="entry name" value="Leu-rich_rpt"/>
</dbReference>
<dbReference type="GO" id="GO:0019005">
    <property type="term" value="C:SCF ubiquitin ligase complex"/>
    <property type="evidence" value="ECO:0007669"/>
    <property type="project" value="InterPro"/>
</dbReference>
<dbReference type="Proteomes" id="UP000225706">
    <property type="component" value="Unassembled WGS sequence"/>
</dbReference>
<name>A0A2B4SPC8_STYPI</name>
<dbReference type="InterPro" id="IPR006553">
    <property type="entry name" value="Leu-rich_rpt_Cys-con_subtyp"/>
</dbReference>
<dbReference type="SUPFAM" id="SSF52047">
    <property type="entry name" value="RNI-like"/>
    <property type="match status" value="1"/>
</dbReference>
<dbReference type="Pfam" id="PF13516">
    <property type="entry name" value="LRR_6"/>
    <property type="match status" value="1"/>
</dbReference>
<dbReference type="OrthoDB" id="3134645at2759"/>
<dbReference type="InterPro" id="IPR032675">
    <property type="entry name" value="LRR_dom_sf"/>
</dbReference>
<comment type="caution">
    <text evidence="4">The sequence shown here is derived from an EMBL/GenBank/DDBJ whole genome shotgun (WGS) entry which is preliminary data.</text>
</comment>
<dbReference type="InterPro" id="IPR001810">
    <property type="entry name" value="F-box_dom"/>
</dbReference>
<feature type="domain" description="F-box" evidence="3">
    <location>
        <begin position="220"/>
        <end position="267"/>
    </location>
</feature>
<proteinExistence type="predicted"/>
<dbReference type="SMART" id="SM00367">
    <property type="entry name" value="LRR_CC"/>
    <property type="match status" value="5"/>
</dbReference>
<dbReference type="InterPro" id="IPR047922">
    <property type="entry name" value="FBXL6_F-box"/>
</dbReference>
<dbReference type="InterPro" id="IPR036047">
    <property type="entry name" value="F-box-like_dom_sf"/>
</dbReference>
<evidence type="ECO:0000256" key="2">
    <source>
        <dbReference type="SAM" id="MobiDB-lite"/>
    </source>
</evidence>
<dbReference type="SUPFAM" id="SSF81383">
    <property type="entry name" value="F-box domain"/>
    <property type="match status" value="1"/>
</dbReference>
<protein>
    <submittedName>
        <fullName evidence="4">F-box/LRR-repeat protein 6</fullName>
    </submittedName>
</protein>
<reference evidence="5" key="1">
    <citation type="journal article" date="2017" name="bioRxiv">
        <title>Comparative analysis of the genomes of Stylophora pistillata and Acropora digitifera provides evidence for extensive differences between species of corals.</title>
        <authorList>
            <person name="Voolstra C.R."/>
            <person name="Li Y."/>
            <person name="Liew Y.J."/>
            <person name="Baumgarten S."/>
            <person name="Zoccola D."/>
            <person name="Flot J.-F."/>
            <person name="Tambutte S."/>
            <person name="Allemand D."/>
            <person name="Aranda M."/>
        </authorList>
    </citation>
    <scope>NUCLEOTIDE SEQUENCE [LARGE SCALE GENOMIC DNA]</scope>
</reference>
<gene>
    <name evidence="4" type="primary">FBXL6</name>
    <name evidence="4" type="ORF">AWC38_SpisGene4840</name>
</gene>
<feature type="region of interest" description="Disordered" evidence="2">
    <location>
        <begin position="110"/>
        <end position="174"/>
    </location>
</feature>
<keyword evidence="5" id="KW-1185">Reference proteome</keyword>
<accession>A0A2B4SPC8</accession>
<evidence type="ECO:0000313" key="5">
    <source>
        <dbReference type="Proteomes" id="UP000225706"/>
    </source>
</evidence>
<dbReference type="STRING" id="50429.A0A2B4SPC8"/>
<dbReference type="Gene3D" id="3.80.10.10">
    <property type="entry name" value="Ribonuclease Inhibitor"/>
    <property type="match status" value="2"/>
</dbReference>
<dbReference type="EMBL" id="LSMT01000051">
    <property type="protein sequence ID" value="PFX30372.1"/>
    <property type="molecule type" value="Genomic_DNA"/>
</dbReference>
<evidence type="ECO:0000313" key="4">
    <source>
        <dbReference type="EMBL" id="PFX30372.1"/>
    </source>
</evidence>
<organism evidence="4 5">
    <name type="scientific">Stylophora pistillata</name>
    <name type="common">Smooth cauliflower coral</name>
    <dbReference type="NCBI Taxonomy" id="50429"/>
    <lineage>
        <taxon>Eukaryota</taxon>
        <taxon>Metazoa</taxon>
        <taxon>Cnidaria</taxon>
        <taxon>Anthozoa</taxon>
        <taxon>Hexacorallia</taxon>
        <taxon>Scleractinia</taxon>
        <taxon>Astrocoeniina</taxon>
        <taxon>Pocilloporidae</taxon>
        <taxon>Stylophora</taxon>
    </lineage>
</organism>
<dbReference type="CDD" id="cd22119">
    <property type="entry name" value="F-box_FBXL6"/>
    <property type="match status" value="1"/>
</dbReference>
<evidence type="ECO:0000259" key="3">
    <source>
        <dbReference type="Pfam" id="PF12937"/>
    </source>
</evidence>
<feature type="compositionally biased region" description="Basic and acidic residues" evidence="2">
    <location>
        <begin position="46"/>
        <end position="55"/>
    </location>
</feature>
<dbReference type="PANTHER" id="PTHR13318">
    <property type="entry name" value="PARTNER OF PAIRED, ISOFORM B-RELATED"/>
    <property type="match status" value="1"/>
</dbReference>
<feature type="compositionally biased region" description="Low complexity" evidence="2">
    <location>
        <begin position="117"/>
        <end position="132"/>
    </location>
</feature>
<dbReference type="GO" id="GO:0031146">
    <property type="term" value="P:SCF-dependent proteasomal ubiquitin-dependent protein catabolic process"/>
    <property type="evidence" value="ECO:0007669"/>
    <property type="project" value="TreeGrafter"/>
</dbReference>
<evidence type="ECO:0000256" key="1">
    <source>
        <dbReference type="ARBA" id="ARBA00022786"/>
    </source>
</evidence>
<dbReference type="PANTHER" id="PTHR13318:SF265">
    <property type="entry name" value="F-BOX DOMAIN-CONTAINING PROTEIN"/>
    <property type="match status" value="1"/>
</dbReference>
<dbReference type="Pfam" id="PF12937">
    <property type="entry name" value="F-box-like"/>
    <property type="match status" value="1"/>
</dbReference>
<dbReference type="AlphaFoldDB" id="A0A2B4SPC8"/>
<dbReference type="Gene3D" id="1.20.1280.50">
    <property type="match status" value="1"/>
</dbReference>
<feature type="region of interest" description="Disordered" evidence="2">
    <location>
        <begin position="37"/>
        <end position="61"/>
    </location>
</feature>
<sequence>MDSEEPFGDEIPNFDICGTVFKELFKDIHVLDVDAKTETAASSENSGRKSTENKQNKRKRSIVILEDDEIEEFQSKQVAKNTVKGTASAVRRLEGWYNDRYGILRRRHSFGKRSKRATSSGSASDASDSATSSDEENNVTSHNRKGRKRNQEVDIVPCKKRKLSDEDPGEKEKSKLGLVENRIRTRIKAHIRARLKIREAEELRLLEIKALKENGWSKLIPHEVLLRIFKQVVSDIGPVPFLCRMSRVCHSWKQVASEAMLWREVNLSTMSIECPRSAIDSTIEKLAASKLKTVRELSLDGWSELTDTGLKAIGKHCRSLQSVVLSQCGSLSSKGVSSLASKCRQLKMLDVAMTKIDIPWLHRLTKRLGNQLEELCLMNCSRLGGEQVLPIIQERCPVLTALDLTGTNIRKLNVEKLQAGCPKLKELFLANLLLHSTPISTDVEQNGFPHLETLCLACGSIAGVPRTDRFLFRLLRTSTNLKKLDVRGLQRISPEGLQGLPITSLEELYFSDTHASFVLMSVVIEKWHHSLEILDISSNSGVSDESMVLMKNFGMPRLFNLDLGSTNLTAEGVRKALNASPRLKHLNLTSCRGVPRGLKQWHGGAKIQNLISTLEELESGANGERRRSE</sequence>